<feature type="signal peptide" evidence="3">
    <location>
        <begin position="1"/>
        <end position="21"/>
    </location>
</feature>
<organism evidence="5 6">
    <name type="scientific">Neptunitalea lumnitzerae</name>
    <dbReference type="NCBI Taxonomy" id="2965509"/>
    <lineage>
        <taxon>Bacteria</taxon>
        <taxon>Pseudomonadati</taxon>
        <taxon>Bacteroidota</taxon>
        <taxon>Flavobacteriia</taxon>
        <taxon>Flavobacteriales</taxon>
        <taxon>Flavobacteriaceae</taxon>
        <taxon>Neptunitalea</taxon>
    </lineage>
</organism>
<dbReference type="SUPFAM" id="SSF54106">
    <property type="entry name" value="LysM domain"/>
    <property type="match status" value="3"/>
</dbReference>
<dbReference type="CDD" id="cd06268">
    <property type="entry name" value="PBP1_ABC_transporter_LIVBP-like"/>
    <property type="match status" value="1"/>
</dbReference>
<dbReference type="SMART" id="SM00257">
    <property type="entry name" value="LysM"/>
    <property type="match status" value="4"/>
</dbReference>
<dbReference type="CDD" id="cd00118">
    <property type="entry name" value="LysM"/>
    <property type="match status" value="4"/>
</dbReference>
<keyword evidence="2 3" id="KW-0732">Signal</keyword>
<protein>
    <recommendedName>
        <fullName evidence="4">LysM domain-containing protein</fullName>
    </recommendedName>
</protein>
<feature type="domain" description="LysM" evidence="4">
    <location>
        <begin position="219"/>
        <end position="263"/>
    </location>
</feature>
<comment type="caution">
    <text evidence="5">The sequence shown here is derived from an EMBL/GenBank/DDBJ whole genome shotgun (WGS) entry which is preliminary data.</text>
</comment>
<dbReference type="RefSeq" id="WP_281766136.1">
    <property type="nucleotide sequence ID" value="NZ_BRVO01000003.1"/>
</dbReference>
<dbReference type="SUPFAM" id="SSF53822">
    <property type="entry name" value="Periplasmic binding protein-like I"/>
    <property type="match status" value="1"/>
</dbReference>
<evidence type="ECO:0000256" key="2">
    <source>
        <dbReference type="ARBA" id="ARBA00022729"/>
    </source>
</evidence>
<evidence type="ECO:0000256" key="3">
    <source>
        <dbReference type="SAM" id="SignalP"/>
    </source>
</evidence>
<dbReference type="InterPro" id="IPR028081">
    <property type="entry name" value="Leu-bd"/>
</dbReference>
<dbReference type="InterPro" id="IPR036779">
    <property type="entry name" value="LysM_dom_sf"/>
</dbReference>
<dbReference type="Pfam" id="PF01476">
    <property type="entry name" value="LysM"/>
    <property type="match status" value="4"/>
</dbReference>
<feature type="domain" description="LysM" evidence="4">
    <location>
        <begin position="25"/>
        <end position="68"/>
    </location>
</feature>
<dbReference type="PANTHER" id="PTHR33734">
    <property type="entry name" value="LYSM DOMAIN-CONTAINING GPI-ANCHORED PROTEIN 2"/>
    <property type="match status" value="1"/>
</dbReference>
<keyword evidence="6" id="KW-1185">Reference proteome</keyword>
<dbReference type="EMBL" id="BRVO01000003">
    <property type="protein sequence ID" value="GLB50509.1"/>
    <property type="molecule type" value="Genomic_DNA"/>
</dbReference>
<dbReference type="Gene3D" id="3.40.50.2300">
    <property type="match status" value="1"/>
</dbReference>
<evidence type="ECO:0000259" key="4">
    <source>
        <dbReference type="PROSITE" id="PS51782"/>
    </source>
</evidence>
<evidence type="ECO:0000256" key="1">
    <source>
        <dbReference type="ARBA" id="ARBA00010062"/>
    </source>
</evidence>
<evidence type="ECO:0000313" key="5">
    <source>
        <dbReference type="EMBL" id="GLB50509.1"/>
    </source>
</evidence>
<feature type="domain" description="LysM" evidence="4">
    <location>
        <begin position="91"/>
        <end position="135"/>
    </location>
</feature>
<name>A0ABQ5MMB1_9FLAO</name>
<gene>
    <name evidence="5" type="ORF">Y10_28770</name>
</gene>
<dbReference type="PANTHER" id="PTHR33734:SF22">
    <property type="entry name" value="MEMBRANE-BOUND LYTIC MUREIN TRANSGLYCOSYLASE D"/>
    <property type="match status" value="1"/>
</dbReference>
<dbReference type="Gene3D" id="3.10.350.10">
    <property type="entry name" value="LysM domain"/>
    <property type="match status" value="4"/>
</dbReference>
<dbReference type="PROSITE" id="PS51782">
    <property type="entry name" value="LYSM"/>
    <property type="match status" value="4"/>
</dbReference>
<feature type="domain" description="LysM" evidence="4">
    <location>
        <begin position="161"/>
        <end position="205"/>
    </location>
</feature>
<proteinExistence type="inferred from homology"/>
<reference evidence="5" key="1">
    <citation type="submission" date="2022-07" db="EMBL/GenBank/DDBJ databases">
        <title>Taxonomy of Novel Oxalotrophic and Methylotrophic Bacteria.</title>
        <authorList>
            <person name="Sahin N."/>
            <person name="Tani A."/>
        </authorList>
    </citation>
    <scope>NUCLEOTIDE SEQUENCE</scope>
    <source>
        <strain evidence="5">Y10</strain>
    </source>
</reference>
<comment type="similarity">
    <text evidence="1">Belongs to the leucine-binding protein family.</text>
</comment>
<accession>A0ABQ5MMB1</accession>
<dbReference type="InterPro" id="IPR028082">
    <property type="entry name" value="Peripla_BP_I"/>
</dbReference>
<sequence>MNKVLVCFFSLFLFAITSISAQGYKSHKVVKGETVKSIAEKYNIEPADIYKFNPEVQNGVKENVILIIPLKQTETPSNVNPLDGATEVSFKEHKVRRKETLFSLSQEYNVSVDDLKKYNNELYSRELKKGEVLQIPVYKKSIVQQTLEEQPVVNEHGQKLEKYIVQKSEGLYRIAVNHSVSVEAIQKLNPNMKADALKEGDTILIPTQEPKENLADEFDFYTVQQGEGFFRIKENTGYTQEIIEKLNPEVALNGLKPGMILKLPKKVAAQPFHPVLGVPYTNLLDSIRAKEVKLALVLPFKTQGMSIDSVPYMVNELKTNKLLNVSLDFYSGVLKAVDSLEEQGLTVHLKVLDSQGDETVVQQLVREGAFDDVQAVIGPLYNAAFNRLANELYVKGIPLFSPLSNKNLKQFANVFSTVPTDEDLSRSLLSYVKAHELDYNIIVFADDEHVASQNRIKEVFPDAKIINKDVITVNGMKAVLSLTKKNLVFVETNNIPLLTNVTNILNTLVSDEVSIQLTTTVKTDAFNADSVKNEYLNNLNFLYATVDKSSSLNLSFAKNYHEEYGKFPDRLVVRGFDIAMDVALRVAYTATLTNEVTPILGETVYIENKFYYLSSPQGYFANNAVYVVMYKDMEIIEAP</sequence>
<dbReference type="Pfam" id="PF13458">
    <property type="entry name" value="Peripla_BP_6"/>
    <property type="match status" value="1"/>
</dbReference>
<dbReference type="Proteomes" id="UP001143543">
    <property type="component" value="Unassembled WGS sequence"/>
</dbReference>
<evidence type="ECO:0000313" key="6">
    <source>
        <dbReference type="Proteomes" id="UP001143543"/>
    </source>
</evidence>
<dbReference type="InterPro" id="IPR018392">
    <property type="entry name" value="LysM"/>
</dbReference>
<feature type="chain" id="PRO_5045476176" description="LysM domain-containing protein" evidence="3">
    <location>
        <begin position="22"/>
        <end position="639"/>
    </location>
</feature>